<evidence type="ECO:0000256" key="1">
    <source>
        <dbReference type="SAM" id="Phobius"/>
    </source>
</evidence>
<dbReference type="Proteomes" id="UP000663879">
    <property type="component" value="Unassembled WGS sequence"/>
</dbReference>
<evidence type="ECO:0000313" key="2">
    <source>
        <dbReference type="EMBL" id="CAF0955093.1"/>
    </source>
</evidence>
<dbReference type="FunFam" id="3.40.720.10:FF:000017">
    <property type="entry name" value="Predicted protein"/>
    <property type="match status" value="1"/>
</dbReference>
<dbReference type="AlphaFoldDB" id="A0A814DJ20"/>
<dbReference type="PANTHER" id="PTHR10974:SF1">
    <property type="entry name" value="FI08016P-RELATED"/>
    <property type="match status" value="1"/>
</dbReference>
<reference evidence="2" key="1">
    <citation type="submission" date="2021-02" db="EMBL/GenBank/DDBJ databases">
        <authorList>
            <person name="Nowell W R."/>
        </authorList>
    </citation>
    <scope>NUCLEOTIDE SEQUENCE</scope>
    <source>
        <strain evidence="2">Ploen Becks lab</strain>
    </source>
</reference>
<dbReference type="SUPFAM" id="SSF53649">
    <property type="entry name" value="Alkaline phosphatase-like"/>
    <property type="match status" value="1"/>
</dbReference>
<name>A0A814DJ20_9BILA</name>
<keyword evidence="3" id="KW-1185">Reference proteome</keyword>
<organism evidence="2 3">
    <name type="scientific">Brachionus calyciflorus</name>
    <dbReference type="NCBI Taxonomy" id="104777"/>
    <lineage>
        <taxon>Eukaryota</taxon>
        <taxon>Metazoa</taxon>
        <taxon>Spiralia</taxon>
        <taxon>Gnathifera</taxon>
        <taxon>Rotifera</taxon>
        <taxon>Eurotatoria</taxon>
        <taxon>Monogononta</taxon>
        <taxon>Pseudotrocha</taxon>
        <taxon>Ploima</taxon>
        <taxon>Brachionidae</taxon>
        <taxon>Brachionus</taxon>
    </lineage>
</organism>
<dbReference type="InterPro" id="IPR017850">
    <property type="entry name" value="Alkaline_phosphatase_core_sf"/>
</dbReference>
<proteinExistence type="predicted"/>
<keyword evidence="1" id="KW-1133">Transmembrane helix</keyword>
<dbReference type="OrthoDB" id="413313at2759"/>
<dbReference type="Gene3D" id="3.40.720.10">
    <property type="entry name" value="Alkaline Phosphatase, subunit A"/>
    <property type="match status" value="1"/>
</dbReference>
<dbReference type="Pfam" id="PF02995">
    <property type="entry name" value="DUF229"/>
    <property type="match status" value="1"/>
</dbReference>
<accession>A0A814DJ20</accession>
<dbReference type="EMBL" id="CAJNOC010002854">
    <property type="protein sequence ID" value="CAF0955093.1"/>
    <property type="molecule type" value="Genomic_DNA"/>
</dbReference>
<dbReference type="PANTHER" id="PTHR10974">
    <property type="entry name" value="FI08016P-RELATED"/>
    <property type="match status" value="1"/>
</dbReference>
<dbReference type="GO" id="GO:0005615">
    <property type="term" value="C:extracellular space"/>
    <property type="evidence" value="ECO:0007669"/>
    <property type="project" value="TreeGrafter"/>
</dbReference>
<dbReference type="InterPro" id="IPR004245">
    <property type="entry name" value="DUF229"/>
</dbReference>
<keyword evidence="1" id="KW-0812">Transmembrane</keyword>
<gene>
    <name evidence="2" type="ORF">OXX778_LOCUS14152</name>
</gene>
<keyword evidence="1" id="KW-0472">Membrane</keyword>
<dbReference type="CDD" id="cd16021">
    <property type="entry name" value="ALP_like"/>
    <property type="match status" value="1"/>
</dbReference>
<feature type="transmembrane region" description="Helical" evidence="1">
    <location>
        <begin position="26"/>
        <end position="45"/>
    </location>
</feature>
<protein>
    <submittedName>
        <fullName evidence="2">Uncharacterized protein</fullName>
    </submittedName>
</protein>
<sequence length="614" mass="72588">MKYLQKVKEQLPQTYPYLNLILNKQFIWLLVLINALLTLYTWVYFSSYETEIIHRNCFFEYEANYENIFRRNLTLAKHPECPVDWISVDDNATVIFNDDFMIDKCSFATVEWVDDFNYKLTNFQEIQNGAQLPKDKEYFHIKCSSNQDEFYTTFAKIFKKEENSDNEKINVFIYLMDSIYRQDWVENLPKSSEFLIKTLGVKTFNQYNIVGDGTISNVVPLLTSKHEHELPPVNKENKKSSYVDHVYPFIWNEFKNELGYKTLYAEDMSFIGTFQMRFVGMSKPPTDHYMRPYQLSTLKINNKPFCIGGRTHARANIEYGEDFIKRYRNTGFFGTLFISEYSHNDLNTIKYIDEDLLKFLEFFHRDIKLREKTILFVMSDHGPRFQETRRSTVGSLKERNPFLSIHIPEIFKKKYPLEFKNLEENSKRILSPFDVHRTLIDIISLEKTGKLSERNDGRAKSLFSSISKNRTCNEAGIDSFWCSCKKQETAVVNEKIIKIAKEFVNFINDFLLIDIKDKCTRLELNNVNNAYLVNKKQEYLEYIFQIETKNNDGGLYEFTAKERFNSDGSSTYIFDKKLISRINKYKNAAHCIANDYPNLRQYCFCKNQTLTSSI</sequence>
<comment type="caution">
    <text evidence="2">The sequence shown here is derived from an EMBL/GenBank/DDBJ whole genome shotgun (WGS) entry which is preliminary data.</text>
</comment>
<evidence type="ECO:0000313" key="3">
    <source>
        <dbReference type="Proteomes" id="UP000663879"/>
    </source>
</evidence>